<feature type="domain" description="Peptidase A1" evidence="6">
    <location>
        <begin position="65"/>
        <end position="443"/>
    </location>
</feature>
<proteinExistence type="inferred from homology"/>
<comment type="similarity">
    <text evidence="1">Belongs to the peptidase A1 family.</text>
</comment>
<dbReference type="PRINTS" id="PR00792">
    <property type="entry name" value="PEPSIN"/>
</dbReference>
<sequence length="539" mass="55382">MSSWRVLVLLELALPALVSTSTLFSLNAATRGAVLSFAKSSGIRALDGNAVGGSVGLGDVNDLTYLVAVTVGNSTVALNLDTGSSDLWAISNACQTDTCKLSSAERYAVTTSFQQSQIGTVGLLFGDSTTGTHASGPIGYDNVVLAGLTVPNQTFAAVNDTNNVAVSNGGAGILGLGFPSQSFVGQAAVTSVFGNTAGTDNFIRQFVNYGPIVPRLILAGVLDQPLFTITLQRDQIDISGSGQLTIGQLPDGVDNSSLTWVPVRLYSTSEGGLSAPSFAPGETYPLRWEIPLDGVYLDGEKLADTTETANGISQPSLSALIDTGNSLVRGPSDVVSSVLSKVSTTYAANSSQSPLLPCASAHRLAFQIGGKLFPVDPRDFITQNTVHNASTCVASNVVATDAPSSGALFSWSLGDPFLKSTLVAFYYGNLTHPSADPPRIGFLSLVPDDADELLAEVVAEAQADGGTFDSTTEAAPTSTSVIEASTPRTWDPAHGLPGGLATAAPANGAADVRGLSLSGRWSAFVVVLLSSSLLSLGVL</sequence>
<dbReference type="SUPFAM" id="SSF50630">
    <property type="entry name" value="Acid proteases"/>
    <property type="match status" value="1"/>
</dbReference>
<feature type="signal peptide" evidence="5">
    <location>
        <begin position="1"/>
        <end position="20"/>
    </location>
</feature>
<keyword evidence="3" id="KW-1015">Disulfide bond</keyword>
<evidence type="ECO:0000313" key="7">
    <source>
        <dbReference type="EMBL" id="PIL23082.1"/>
    </source>
</evidence>
<feature type="disulfide bond" evidence="3">
    <location>
        <begin position="358"/>
        <end position="392"/>
    </location>
</feature>
<feature type="active site" evidence="2">
    <location>
        <position position="81"/>
    </location>
</feature>
<gene>
    <name evidence="7" type="ORF">GSI_14390</name>
</gene>
<feature type="region of interest" description="Disordered" evidence="4">
    <location>
        <begin position="467"/>
        <end position="488"/>
    </location>
</feature>
<dbReference type="CDD" id="cd05471">
    <property type="entry name" value="pepsin_like"/>
    <property type="match status" value="1"/>
</dbReference>
<evidence type="ECO:0000256" key="4">
    <source>
        <dbReference type="SAM" id="MobiDB-lite"/>
    </source>
</evidence>
<dbReference type="EMBL" id="AYKW01000068">
    <property type="protein sequence ID" value="PIL23082.1"/>
    <property type="molecule type" value="Genomic_DNA"/>
</dbReference>
<dbReference type="GO" id="GO:0006508">
    <property type="term" value="P:proteolysis"/>
    <property type="evidence" value="ECO:0007669"/>
    <property type="project" value="InterPro"/>
</dbReference>
<feature type="chain" id="PRO_5013943377" description="Peptidase A1 domain-containing protein" evidence="5">
    <location>
        <begin position="21"/>
        <end position="539"/>
    </location>
</feature>
<comment type="caution">
    <text evidence="7">The sequence shown here is derived from an EMBL/GenBank/DDBJ whole genome shotgun (WGS) entry which is preliminary data.</text>
</comment>
<dbReference type="STRING" id="1077348.A0A2G8RNI2"/>
<evidence type="ECO:0000259" key="6">
    <source>
        <dbReference type="PROSITE" id="PS51767"/>
    </source>
</evidence>
<dbReference type="AlphaFoldDB" id="A0A2G8RNI2"/>
<dbReference type="OrthoDB" id="3089at2759"/>
<evidence type="ECO:0000256" key="5">
    <source>
        <dbReference type="SAM" id="SignalP"/>
    </source>
</evidence>
<evidence type="ECO:0000256" key="3">
    <source>
        <dbReference type="PIRSR" id="PIRSR601461-2"/>
    </source>
</evidence>
<dbReference type="PROSITE" id="PS51767">
    <property type="entry name" value="PEPTIDASE_A1"/>
    <property type="match status" value="1"/>
</dbReference>
<dbReference type="PANTHER" id="PTHR47966:SF51">
    <property type="entry name" value="BETA-SITE APP-CLEAVING ENZYME, ISOFORM A-RELATED"/>
    <property type="match status" value="1"/>
</dbReference>
<evidence type="ECO:0000256" key="1">
    <source>
        <dbReference type="ARBA" id="ARBA00007447"/>
    </source>
</evidence>
<evidence type="ECO:0000256" key="2">
    <source>
        <dbReference type="PIRSR" id="PIRSR601461-1"/>
    </source>
</evidence>
<dbReference type="InterPro" id="IPR034164">
    <property type="entry name" value="Pepsin-like_dom"/>
</dbReference>
<protein>
    <recommendedName>
        <fullName evidence="6">Peptidase A1 domain-containing protein</fullName>
    </recommendedName>
</protein>
<feature type="compositionally biased region" description="Polar residues" evidence="4">
    <location>
        <begin position="468"/>
        <end position="488"/>
    </location>
</feature>
<feature type="active site" evidence="2">
    <location>
        <position position="322"/>
    </location>
</feature>
<dbReference type="InterPro" id="IPR033121">
    <property type="entry name" value="PEPTIDASE_A1"/>
</dbReference>
<dbReference type="InterPro" id="IPR021109">
    <property type="entry name" value="Peptidase_aspartic_dom_sf"/>
</dbReference>
<accession>A0A2G8RNI2</accession>
<dbReference type="GO" id="GO:0004190">
    <property type="term" value="F:aspartic-type endopeptidase activity"/>
    <property type="evidence" value="ECO:0007669"/>
    <property type="project" value="InterPro"/>
</dbReference>
<dbReference type="PANTHER" id="PTHR47966">
    <property type="entry name" value="BETA-SITE APP-CLEAVING ENZYME, ISOFORM A-RELATED"/>
    <property type="match status" value="1"/>
</dbReference>
<keyword evidence="5" id="KW-0732">Signal</keyword>
<organism evidence="7 8">
    <name type="scientific">Ganoderma sinense ZZ0214-1</name>
    <dbReference type="NCBI Taxonomy" id="1077348"/>
    <lineage>
        <taxon>Eukaryota</taxon>
        <taxon>Fungi</taxon>
        <taxon>Dikarya</taxon>
        <taxon>Basidiomycota</taxon>
        <taxon>Agaricomycotina</taxon>
        <taxon>Agaricomycetes</taxon>
        <taxon>Polyporales</taxon>
        <taxon>Polyporaceae</taxon>
        <taxon>Ganoderma</taxon>
    </lineage>
</organism>
<dbReference type="Proteomes" id="UP000230002">
    <property type="component" value="Unassembled WGS sequence"/>
</dbReference>
<dbReference type="Gene3D" id="2.40.70.10">
    <property type="entry name" value="Acid Proteases"/>
    <property type="match status" value="2"/>
</dbReference>
<dbReference type="Pfam" id="PF00026">
    <property type="entry name" value="Asp"/>
    <property type="match status" value="1"/>
</dbReference>
<keyword evidence="8" id="KW-1185">Reference proteome</keyword>
<name>A0A2G8RNI2_9APHY</name>
<evidence type="ECO:0000313" key="8">
    <source>
        <dbReference type="Proteomes" id="UP000230002"/>
    </source>
</evidence>
<dbReference type="InterPro" id="IPR001461">
    <property type="entry name" value="Aspartic_peptidase_A1"/>
</dbReference>
<reference evidence="7 8" key="1">
    <citation type="journal article" date="2015" name="Sci. Rep.">
        <title>Chromosome-level genome map provides insights into diverse defense mechanisms in the medicinal fungus Ganoderma sinense.</title>
        <authorList>
            <person name="Zhu Y."/>
            <person name="Xu J."/>
            <person name="Sun C."/>
            <person name="Zhou S."/>
            <person name="Xu H."/>
            <person name="Nelson D.R."/>
            <person name="Qian J."/>
            <person name="Song J."/>
            <person name="Luo H."/>
            <person name="Xiang L."/>
            <person name="Li Y."/>
            <person name="Xu Z."/>
            <person name="Ji A."/>
            <person name="Wang L."/>
            <person name="Lu S."/>
            <person name="Hayward A."/>
            <person name="Sun W."/>
            <person name="Li X."/>
            <person name="Schwartz D.C."/>
            <person name="Wang Y."/>
            <person name="Chen S."/>
        </authorList>
    </citation>
    <scope>NUCLEOTIDE SEQUENCE [LARGE SCALE GENOMIC DNA]</scope>
    <source>
        <strain evidence="7 8">ZZ0214-1</strain>
    </source>
</reference>